<evidence type="ECO:0000313" key="4">
    <source>
        <dbReference type="Proteomes" id="UP000509303"/>
    </source>
</evidence>
<protein>
    <submittedName>
        <fullName evidence="3">DUF397 domain-containing protein</fullName>
    </submittedName>
</protein>
<evidence type="ECO:0000259" key="2">
    <source>
        <dbReference type="Pfam" id="PF04149"/>
    </source>
</evidence>
<dbReference type="AlphaFoldDB" id="A0A7H8NIZ9"/>
<dbReference type="InterPro" id="IPR007278">
    <property type="entry name" value="DUF397"/>
</dbReference>
<sequence>MNQLDWQRAVPEGEDPPEFLEVAAGPDGRVYLRESRDRAQVVVTTRAKWDAFIKGVKAGEFDDFVA</sequence>
<feature type="region of interest" description="Disordered" evidence="1">
    <location>
        <begin position="1"/>
        <end position="21"/>
    </location>
</feature>
<evidence type="ECO:0000313" key="3">
    <source>
        <dbReference type="EMBL" id="QKW54543.1"/>
    </source>
</evidence>
<dbReference type="EMBL" id="CP054929">
    <property type="protein sequence ID" value="QKW54543.1"/>
    <property type="molecule type" value="Genomic_DNA"/>
</dbReference>
<dbReference type="Proteomes" id="UP000509303">
    <property type="component" value="Chromosome"/>
</dbReference>
<keyword evidence="4" id="KW-1185">Reference proteome</keyword>
<organism evidence="3 4">
    <name type="scientific">Streptomyces buecherae</name>
    <dbReference type="NCBI Taxonomy" id="2763006"/>
    <lineage>
        <taxon>Bacteria</taxon>
        <taxon>Bacillati</taxon>
        <taxon>Actinomycetota</taxon>
        <taxon>Actinomycetes</taxon>
        <taxon>Kitasatosporales</taxon>
        <taxon>Streptomycetaceae</taxon>
        <taxon>Streptomyces</taxon>
    </lineage>
</organism>
<feature type="domain" description="DUF397" evidence="2">
    <location>
        <begin position="5"/>
        <end position="57"/>
    </location>
</feature>
<name>A0A7H8NIZ9_9ACTN</name>
<evidence type="ECO:0000256" key="1">
    <source>
        <dbReference type="SAM" id="MobiDB-lite"/>
    </source>
</evidence>
<dbReference type="Pfam" id="PF04149">
    <property type="entry name" value="DUF397"/>
    <property type="match status" value="1"/>
</dbReference>
<reference evidence="3 4" key="1">
    <citation type="submission" date="2020-06" db="EMBL/GenBank/DDBJ databases">
        <title>Genome mining for natural products.</title>
        <authorList>
            <person name="Zhang B."/>
            <person name="Shi J."/>
            <person name="Ge H."/>
        </authorList>
    </citation>
    <scope>NUCLEOTIDE SEQUENCE [LARGE SCALE GENOMIC DNA]</scope>
    <source>
        <strain evidence="3 4">NA00687</strain>
    </source>
</reference>
<accession>A0A7H8NIZ9</accession>
<proteinExistence type="predicted"/>
<gene>
    <name evidence="3" type="ORF">HUT08_15440</name>
</gene>